<evidence type="ECO:0000256" key="2">
    <source>
        <dbReference type="ARBA" id="ARBA00004127"/>
    </source>
</evidence>
<evidence type="ECO:0000259" key="13">
    <source>
        <dbReference type="Pfam" id="PF25333"/>
    </source>
</evidence>
<dbReference type="GO" id="GO:0061630">
    <property type="term" value="F:ubiquitin protein ligase activity"/>
    <property type="evidence" value="ECO:0007669"/>
    <property type="project" value="UniProtKB-EC"/>
</dbReference>
<dbReference type="Pfam" id="PF11145">
    <property type="entry name" value="DUF2921"/>
    <property type="match status" value="1"/>
</dbReference>
<feature type="domain" description="DUF2921" evidence="13">
    <location>
        <begin position="55"/>
        <end position="276"/>
    </location>
</feature>
<evidence type="ECO:0000313" key="15">
    <source>
        <dbReference type="Proteomes" id="UP001630127"/>
    </source>
</evidence>
<evidence type="ECO:0000256" key="9">
    <source>
        <dbReference type="ARBA" id="ARBA00023136"/>
    </source>
</evidence>
<feature type="transmembrane region" description="Helical" evidence="10">
    <location>
        <begin position="769"/>
        <end position="788"/>
    </location>
</feature>
<feature type="chain" id="PRO_5044856567" description="RING-type E3 ubiquitin transferase" evidence="11">
    <location>
        <begin position="29"/>
        <end position="1040"/>
    </location>
</feature>
<keyword evidence="6 10" id="KW-0812">Transmembrane</keyword>
<accession>A0ABD3AMT6</accession>
<feature type="domain" description="DUF2921" evidence="13">
    <location>
        <begin position="529"/>
        <end position="716"/>
    </location>
</feature>
<dbReference type="InterPro" id="IPR057425">
    <property type="entry name" value="DUF2921_N"/>
</dbReference>
<feature type="domain" description="DUF2921" evidence="13">
    <location>
        <begin position="296"/>
        <end position="482"/>
    </location>
</feature>
<feature type="transmembrane region" description="Helical" evidence="10">
    <location>
        <begin position="740"/>
        <end position="757"/>
    </location>
</feature>
<dbReference type="EMBL" id="JBJUIK010000003">
    <property type="protein sequence ID" value="KAL3532399.1"/>
    <property type="molecule type" value="Genomic_DNA"/>
</dbReference>
<evidence type="ECO:0000259" key="12">
    <source>
        <dbReference type="Pfam" id="PF11145"/>
    </source>
</evidence>
<evidence type="ECO:0000256" key="11">
    <source>
        <dbReference type="SAM" id="SignalP"/>
    </source>
</evidence>
<feature type="transmembrane region" description="Helical" evidence="10">
    <location>
        <begin position="862"/>
        <end position="882"/>
    </location>
</feature>
<feature type="signal peptide" evidence="11">
    <location>
        <begin position="1"/>
        <end position="28"/>
    </location>
</feature>
<keyword evidence="5" id="KW-0808">Transferase</keyword>
<keyword evidence="8 10" id="KW-1133">Transmembrane helix</keyword>
<comment type="subcellular location">
    <subcellularLocation>
        <location evidence="2">Endomembrane system</location>
        <topology evidence="2">Multi-pass membrane protein</topology>
    </subcellularLocation>
</comment>
<evidence type="ECO:0000313" key="14">
    <source>
        <dbReference type="EMBL" id="KAL3532399.1"/>
    </source>
</evidence>
<organism evidence="14 15">
    <name type="scientific">Cinchona calisaya</name>
    <dbReference type="NCBI Taxonomy" id="153742"/>
    <lineage>
        <taxon>Eukaryota</taxon>
        <taxon>Viridiplantae</taxon>
        <taxon>Streptophyta</taxon>
        <taxon>Embryophyta</taxon>
        <taxon>Tracheophyta</taxon>
        <taxon>Spermatophyta</taxon>
        <taxon>Magnoliopsida</taxon>
        <taxon>eudicotyledons</taxon>
        <taxon>Gunneridae</taxon>
        <taxon>Pentapetalae</taxon>
        <taxon>asterids</taxon>
        <taxon>lamiids</taxon>
        <taxon>Gentianales</taxon>
        <taxon>Rubiaceae</taxon>
        <taxon>Cinchonoideae</taxon>
        <taxon>Cinchoneae</taxon>
        <taxon>Cinchona</taxon>
    </lineage>
</organism>
<name>A0ABD3AMT6_9GENT</name>
<dbReference type="AlphaFoldDB" id="A0ABD3AMT6"/>
<dbReference type="GO" id="GO:0012505">
    <property type="term" value="C:endomembrane system"/>
    <property type="evidence" value="ECO:0007669"/>
    <property type="project" value="UniProtKB-SubCell"/>
</dbReference>
<evidence type="ECO:0000256" key="4">
    <source>
        <dbReference type="ARBA" id="ARBA00012483"/>
    </source>
</evidence>
<sequence>MGCNILQLYIHLWTLFLLLFFMAETSVSYPHNSEELSTLDDPSMTYTYNRFPEIEKHCGFLISSASELPPDDNRGERMKKQLYFLNGDWNQQSNGAPSVPSDSKEMPSYINSFGDGPPLKLVSFWLKDVDPIRRAKNTVSVSGVMEIGTIRTGSFSYKPYDWTPRFYVRQGTTKLTILFEGIYLESKENGGQGLMCLLGNATIPSTSSGQQVSCDNGDPWNPCRSQVNNTVSTSQDDQIMLVLRYPTTFTLTSRGISGELRSLNHRSSPTYFDEVHISSQLGSNSKYHFGSKELLSKACSPYPYPDSLVNGDIEMFKGDGFCEDLRQFVWNEVFEFVSTGKNVSEIDNEKRKIGPFLLDREIEATYNSSDKWRLMIQELECEPAGTDQEGIQTAMVSTVLRVIQKSSYLYREEMKTGLSSLTLSAEGRWSSSDGQLCMVGCLGLPGAHSDNCNSRITLYFPRTISIKQHSTVLGTISSINEPELHAPLMFQRLMMRNEFLRMYRWNGHFKWSYTYSKIMQAREFQRRSQPSNLGRNFRKSFFLYPSSKGEDIASFSFLEDVLSIEVCAAPSPHSSADKHASKTYVDMVFLSIGSLFGRHESNSQHLEVFHSTSEDIEISGHLRIEGGQFYNLSLFFEGIYDPTVGQMYLIGCRDVQHFQELNDDDVKNLEGGLDCLIEIKVEYPAKNVRWLLNPNIKFSINSKRSKKDPHYLPPVSTSTFLLSYTKKFSFVLLRKGFEEGLRILLLVMAILSIRAQFRCTENQDHPTAYISLIMLGVHALGFSIPLITGDEVFLKWKEFTPYRNSAYQFQKFQRFQALEFFTKFLMLFALLETAKLIHRVWQSRKLQKDHAMQLNLRIPNDKFVFLFFMVIHMVGFFTLHTVRKICAIPLLLQSENSGFSVANINGLVKWWTELENYGGLVQDFFLLPQIIGNVLWGVQSKPLRKVYYIGFTMIRLVLQAYDYASDPVPNSSNSELEYQYLGVESYYKIGNIIVSFIVVTLAVALYVQQRIGFWKIRPTRNLEECENLNSKPEYQRLLTE</sequence>
<dbReference type="PANTHER" id="PTHR33389">
    <property type="entry name" value="FAMILY PROTEIN, PUTATIVE (DUF2921)-RELATED"/>
    <property type="match status" value="1"/>
</dbReference>
<evidence type="ECO:0000256" key="5">
    <source>
        <dbReference type="ARBA" id="ARBA00022679"/>
    </source>
</evidence>
<protein>
    <recommendedName>
        <fullName evidence="4">RING-type E3 ubiquitin transferase</fullName>
        <ecNumber evidence="4">2.3.2.27</ecNumber>
    </recommendedName>
</protein>
<reference evidence="14 15" key="1">
    <citation type="submission" date="2024-11" db="EMBL/GenBank/DDBJ databases">
        <title>A near-complete genome assembly of Cinchona calisaya.</title>
        <authorList>
            <person name="Lian D.C."/>
            <person name="Zhao X.W."/>
            <person name="Wei L."/>
        </authorList>
    </citation>
    <scope>NUCLEOTIDE SEQUENCE [LARGE SCALE GENOMIC DNA]</scope>
    <source>
        <tissue evidence="14">Nenye</tissue>
    </source>
</reference>
<keyword evidence="9 10" id="KW-0472">Membrane</keyword>
<gene>
    <name evidence="14" type="ORF">ACH5RR_005920</name>
</gene>
<dbReference type="Pfam" id="PF25333">
    <property type="entry name" value="DUF2921_N"/>
    <property type="match status" value="3"/>
</dbReference>
<comment type="pathway">
    <text evidence="3">Protein modification; protein ubiquitination.</text>
</comment>
<keyword evidence="7" id="KW-0833">Ubl conjugation pathway</keyword>
<dbReference type="InterPro" id="IPR021319">
    <property type="entry name" value="DUF2921"/>
</dbReference>
<feature type="domain" description="SWEET-like" evidence="12">
    <location>
        <begin position="731"/>
        <end position="1016"/>
    </location>
</feature>
<feature type="transmembrane region" description="Helical" evidence="10">
    <location>
        <begin position="985"/>
        <end position="1007"/>
    </location>
</feature>
<feature type="transmembrane region" description="Helical" evidence="10">
    <location>
        <begin position="820"/>
        <end position="841"/>
    </location>
</feature>
<comment type="caution">
    <text evidence="14">The sequence shown here is derived from an EMBL/GenBank/DDBJ whole genome shotgun (WGS) entry which is preliminary data.</text>
</comment>
<proteinExistence type="predicted"/>
<evidence type="ECO:0000256" key="8">
    <source>
        <dbReference type="ARBA" id="ARBA00022989"/>
    </source>
</evidence>
<evidence type="ECO:0000256" key="3">
    <source>
        <dbReference type="ARBA" id="ARBA00004906"/>
    </source>
</evidence>
<evidence type="ECO:0000256" key="7">
    <source>
        <dbReference type="ARBA" id="ARBA00022786"/>
    </source>
</evidence>
<evidence type="ECO:0000256" key="1">
    <source>
        <dbReference type="ARBA" id="ARBA00000900"/>
    </source>
</evidence>
<dbReference type="Proteomes" id="UP001630127">
    <property type="component" value="Unassembled WGS sequence"/>
</dbReference>
<dbReference type="EC" id="2.3.2.27" evidence="4"/>
<evidence type="ECO:0000256" key="10">
    <source>
        <dbReference type="SAM" id="Phobius"/>
    </source>
</evidence>
<comment type="catalytic activity">
    <reaction evidence="1">
        <text>S-ubiquitinyl-[E2 ubiquitin-conjugating enzyme]-L-cysteine + [acceptor protein]-L-lysine = [E2 ubiquitin-conjugating enzyme]-L-cysteine + N(6)-ubiquitinyl-[acceptor protein]-L-lysine.</text>
        <dbReference type="EC" id="2.3.2.27"/>
    </reaction>
</comment>
<keyword evidence="15" id="KW-1185">Reference proteome</keyword>
<evidence type="ECO:0000256" key="6">
    <source>
        <dbReference type="ARBA" id="ARBA00022692"/>
    </source>
</evidence>
<keyword evidence="11" id="KW-0732">Signal</keyword>
<dbReference type="PANTHER" id="PTHR33389:SF4">
    <property type="entry name" value="PII, URIDYLYLTRANSFERASE (DUF2921)"/>
    <property type="match status" value="1"/>
</dbReference>